<feature type="signal peptide" evidence="1">
    <location>
        <begin position="1"/>
        <end position="20"/>
    </location>
</feature>
<protein>
    <submittedName>
        <fullName evidence="4">Vasoactive intestinal polypeptide receptor 2-like</fullName>
    </submittedName>
</protein>
<dbReference type="PANTHER" id="PTHR45620:SF14">
    <property type="entry name" value="GROWTH HORMONE-RELEASING HORMONE RECEPTOR"/>
    <property type="match status" value="1"/>
</dbReference>
<name>A0A6I9N8M9_9TELE</name>
<dbReference type="InterPro" id="IPR036445">
    <property type="entry name" value="GPCR_2_extracell_dom_sf"/>
</dbReference>
<accession>A0A6I9N8M9</accession>
<proteinExistence type="predicted"/>
<sequence>MSRLIGGILLTLWLPQTVFSSLHPECEFIFELEREERLCLQFIAEQSNTSSEGCQPFWDAVACWPHAAVGETVERGCPAVFSLFRNNTGYATATVINGM</sequence>
<dbReference type="GO" id="GO:0008284">
    <property type="term" value="P:positive regulation of cell population proliferation"/>
    <property type="evidence" value="ECO:0007669"/>
    <property type="project" value="TreeGrafter"/>
</dbReference>
<organism evidence="3 4">
    <name type="scientific">Notothenia coriiceps</name>
    <name type="common">black rockcod</name>
    <dbReference type="NCBI Taxonomy" id="8208"/>
    <lineage>
        <taxon>Eukaryota</taxon>
        <taxon>Metazoa</taxon>
        <taxon>Chordata</taxon>
        <taxon>Craniata</taxon>
        <taxon>Vertebrata</taxon>
        <taxon>Euteleostomi</taxon>
        <taxon>Actinopterygii</taxon>
        <taxon>Neopterygii</taxon>
        <taxon>Teleostei</taxon>
        <taxon>Neoteleostei</taxon>
        <taxon>Acanthomorphata</taxon>
        <taxon>Eupercaria</taxon>
        <taxon>Perciformes</taxon>
        <taxon>Notothenioidei</taxon>
        <taxon>Nototheniidae</taxon>
        <taxon>Notothenia</taxon>
    </lineage>
</organism>
<dbReference type="GO" id="GO:0019838">
    <property type="term" value="F:growth factor binding"/>
    <property type="evidence" value="ECO:0007669"/>
    <property type="project" value="TreeGrafter"/>
</dbReference>
<feature type="domain" description="G-protein coupled receptors family 2 profile 1" evidence="2">
    <location>
        <begin position="38"/>
        <end position="99"/>
    </location>
</feature>
<dbReference type="InterPro" id="IPR050332">
    <property type="entry name" value="GPCR_2"/>
</dbReference>
<dbReference type="InterPro" id="IPR001879">
    <property type="entry name" value="GPCR_2_extracellular_dom"/>
</dbReference>
<dbReference type="GO" id="GO:0016520">
    <property type="term" value="F:growth hormone-releasing hormone receptor activity"/>
    <property type="evidence" value="ECO:0007669"/>
    <property type="project" value="TreeGrafter"/>
</dbReference>
<evidence type="ECO:0000259" key="2">
    <source>
        <dbReference type="PROSITE" id="PS50227"/>
    </source>
</evidence>
<evidence type="ECO:0000313" key="3">
    <source>
        <dbReference type="Proteomes" id="UP000504611"/>
    </source>
</evidence>
<dbReference type="KEGG" id="ncc:104946563"/>
<dbReference type="PANTHER" id="PTHR45620">
    <property type="entry name" value="PDF RECEPTOR-LIKE PROTEIN-RELATED"/>
    <property type="match status" value="1"/>
</dbReference>
<evidence type="ECO:0000313" key="4">
    <source>
        <dbReference type="RefSeq" id="XP_010770726.1"/>
    </source>
</evidence>
<evidence type="ECO:0000256" key="1">
    <source>
        <dbReference type="SAM" id="SignalP"/>
    </source>
</evidence>
<dbReference type="SUPFAM" id="SSF111418">
    <property type="entry name" value="Hormone receptor domain"/>
    <property type="match status" value="1"/>
</dbReference>
<reference evidence="4" key="1">
    <citation type="submission" date="2025-08" db="UniProtKB">
        <authorList>
            <consortium name="RefSeq"/>
        </authorList>
    </citation>
    <scope>IDENTIFICATION</scope>
    <source>
        <tissue evidence="4">Muscle</tissue>
    </source>
</reference>
<feature type="chain" id="PRO_5026807640" evidence="1">
    <location>
        <begin position="21"/>
        <end position="99"/>
    </location>
</feature>
<keyword evidence="3" id="KW-1185">Reference proteome</keyword>
<dbReference type="PROSITE" id="PS00649">
    <property type="entry name" value="G_PROTEIN_RECEP_F2_1"/>
    <property type="match status" value="1"/>
</dbReference>
<dbReference type="GO" id="GO:0017046">
    <property type="term" value="F:peptide hormone binding"/>
    <property type="evidence" value="ECO:0007669"/>
    <property type="project" value="TreeGrafter"/>
</dbReference>
<dbReference type="InterPro" id="IPR017983">
    <property type="entry name" value="GPCR_2_secretin-like_CS"/>
</dbReference>
<dbReference type="Proteomes" id="UP000504611">
    <property type="component" value="Unplaced"/>
</dbReference>
<dbReference type="GeneID" id="104946563"/>
<dbReference type="PROSITE" id="PS50227">
    <property type="entry name" value="G_PROTEIN_RECEP_F2_3"/>
    <property type="match status" value="1"/>
</dbReference>
<dbReference type="Gene3D" id="4.10.1240.10">
    <property type="entry name" value="GPCR, family 2, extracellular hormone receptor domain"/>
    <property type="match status" value="1"/>
</dbReference>
<keyword evidence="1" id="KW-0732">Signal</keyword>
<gene>
    <name evidence="4" type="primary">LOC104946563</name>
</gene>
<dbReference type="GO" id="GO:0008528">
    <property type="term" value="F:G protein-coupled peptide receptor activity"/>
    <property type="evidence" value="ECO:0007669"/>
    <property type="project" value="TreeGrafter"/>
</dbReference>
<dbReference type="RefSeq" id="XP_010770726.1">
    <property type="nucleotide sequence ID" value="XM_010772424.1"/>
</dbReference>
<dbReference type="GO" id="GO:0005886">
    <property type="term" value="C:plasma membrane"/>
    <property type="evidence" value="ECO:0007669"/>
    <property type="project" value="TreeGrafter"/>
</dbReference>
<dbReference type="GO" id="GO:0007189">
    <property type="term" value="P:adenylate cyclase-activating G protein-coupled receptor signaling pathway"/>
    <property type="evidence" value="ECO:0007669"/>
    <property type="project" value="TreeGrafter"/>
</dbReference>
<dbReference type="Pfam" id="PF02793">
    <property type="entry name" value="HRM"/>
    <property type="match status" value="1"/>
</dbReference>
<dbReference type="AlphaFoldDB" id="A0A6I9N8M9"/>